<evidence type="ECO:0000313" key="5">
    <source>
        <dbReference type="EMBL" id="RCW32976.1"/>
    </source>
</evidence>
<dbReference type="Pfam" id="PF01522">
    <property type="entry name" value="Polysacc_deac_1"/>
    <property type="match status" value="2"/>
</dbReference>
<evidence type="ECO:0000313" key="4">
    <source>
        <dbReference type="EMBL" id="RBP71958.1"/>
    </source>
</evidence>
<evidence type="ECO:0000313" key="7">
    <source>
        <dbReference type="Proteomes" id="UP000253065"/>
    </source>
</evidence>
<dbReference type="Gene3D" id="3.20.20.370">
    <property type="entry name" value="Glycoside hydrolase/deacetylase"/>
    <property type="match status" value="1"/>
</dbReference>
<dbReference type="CDD" id="cd10918">
    <property type="entry name" value="CE4_NodB_like_5s_6s"/>
    <property type="match status" value="1"/>
</dbReference>
<reference evidence="5 6" key="1">
    <citation type="submission" date="2018-07" db="EMBL/GenBank/DDBJ databases">
        <title>Freshwater and sediment microbial communities from various areas in North America, analyzing microbe dynamics in response to fracking.</title>
        <authorList>
            <person name="Lamendella R."/>
        </authorList>
    </citation>
    <scope>NUCLEOTIDE SEQUENCE [LARGE SCALE GENOMIC DNA]</scope>
    <source>
        <strain evidence="5 6">114E</strain>
        <strain evidence="4 7">114E_o</strain>
    </source>
</reference>
<accession>A0A368UVZ7</accession>
<dbReference type="Proteomes" id="UP000253065">
    <property type="component" value="Unassembled WGS sequence"/>
</dbReference>
<protein>
    <submittedName>
        <fullName evidence="5">Polysaccharide deacetylase</fullName>
    </submittedName>
</protein>
<comment type="caution">
    <text evidence="5">The sequence shown here is derived from an EMBL/GenBank/DDBJ whole genome shotgun (WGS) entry which is preliminary data.</text>
</comment>
<organism evidence="5 6">
    <name type="scientific">Marinobacter nauticus</name>
    <name type="common">Marinobacter hydrocarbonoclasticus</name>
    <name type="synonym">Marinobacter aquaeolei</name>
    <dbReference type="NCBI Taxonomy" id="2743"/>
    <lineage>
        <taxon>Bacteria</taxon>
        <taxon>Pseudomonadati</taxon>
        <taxon>Pseudomonadota</taxon>
        <taxon>Gammaproteobacteria</taxon>
        <taxon>Pseudomonadales</taxon>
        <taxon>Marinobacteraceae</taxon>
        <taxon>Marinobacter</taxon>
    </lineage>
</organism>
<dbReference type="AlphaFoldDB" id="A0A368UVZ7"/>
<evidence type="ECO:0000313" key="6">
    <source>
        <dbReference type="Proteomes" id="UP000252795"/>
    </source>
</evidence>
<dbReference type="InterPro" id="IPR002509">
    <property type="entry name" value="NODB_dom"/>
</dbReference>
<dbReference type="Proteomes" id="UP000252795">
    <property type="component" value="Unassembled WGS sequence"/>
</dbReference>
<evidence type="ECO:0000259" key="3">
    <source>
        <dbReference type="PROSITE" id="PS51677"/>
    </source>
</evidence>
<dbReference type="InterPro" id="IPR011330">
    <property type="entry name" value="Glyco_hydro/deAcase_b/a-brl"/>
</dbReference>
<evidence type="ECO:0000256" key="2">
    <source>
        <dbReference type="ARBA" id="ARBA00022729"/>
    </source>
</evidence>
<dbReference type="PANTHER" id="PTHR34216:SF3">
    <property type="entry name" value="POLY-BETA-1,6-N-ACETYL-D-GLUCOSAMINE N-DEACETYLASE"/>
    <property type="match status" value="1"/>
</dbReference>
<keyword evidence="2" id="KW-0732">Signal</keyword>
<comment type="subcellular location">
    <subcellularLocation>
        <location evidence="1">Secreted</location>
    </subcellularLocation>
</comment>
<dbReference type="PROSITE" id="PS51677">
    <property type="entry name" value="NODB"/>
    <property type="match status" value="1"/>
</dbReference>
<dbReference type="PANTHER" id="PTHR34216">
    <property type="match status" value="1"/>
</dbReference>
<dbReference type="SUPFAM" id="SSF88713">
    <property type="entry name" value="Glycoside hydrolase/deacetylase"/>
    <property type="match status" value="1"/>
</dbReference>
<proteinExistence type="predicted"/>
<evidence type="ECO:0000256" key="1">
    <source>
        <dbReference type="ARBA" id="ARBA00004613"/>
    </source>
</evidence>
<name>A0A368UVZ7_MARNT</name>
<gene>
    <name evidence="5" type="ORF">DET51_108203</name>
    <name evidence="4" type="ORF">DET64_108204</name>
</gene>
<feature type="domain" description="NodB homology" evidence="3">
    <location>
        <begin position="81"/>
        <end position="337"/>
    </location>
</feature>
<dbReference type="EMBL" id="QPJB01000008">
    <property type="protein sequence ID" value="RCW32976.1"/>
    <property type="molecule type" value="Genomic_DNA"/>
</dbReference>
<dbReference type="GO" id="GO:0005576">
    <property type="term" value="C:extracellular region"/>
    <property type="evidence" value="ECO:0007669"/>
    <property type="project" value="UniProtKB-SubCell"/>
</dbReference>
<keyword evidence="7" id="KW-1185">Reference proteome</keyword>
<dbReference type="InterPro" id="IPR051398">
    <property type="entry name" value="Polysacch_Deacetylase"/>
</dbReference>
<dbReference type="GO" id="GO:0016810">
    <property type="term" value="F:hydrolase activity, acting on carbon-nitrogen (but not peptide) bonds"/>
    <property type="evidence" value="ECO:0007669"/>
    <property type="project" value="InterPro"/>
</dbReference>
<dbReference type="GO" id="GO:0005975">
    <property type="term" value="P:carbohydrate metabolic process"/>
    <property type="evidence" value="ECO:0007669"/>
    <property type="project" value="InterPro"/>
</dbReference>
<dbReference type="RefSeq" id="WP_113880174.1">
    <property type="nucleotide sequence ID" value="NZ_QNSA01000008.1"/>
</dbReference>
<sequence>MNISRWVKIVGEAGGYALSRAITARRPRILMYHRFSRLPKNGYVSAEEFEWQVRYIARHLNPVTVSQIASSLYGSHELPRNSVAITVDDGYQDFYSIAWPILKKYGVPATFYVTTGFVSGDLWLWPDQLRYLLMNVPQSQATFDLGLFHIQTPLSADDFESEFWRVNQTLLMADDAEKLECLASMARIWKVELPKCPPEAFKPVTWDQLKEMQAEGLEVGGHTVTHPSLARVSSDQARNEILGCGKMLEKMLGNVTRSFCYPNGTPDDFVGEQVQFVKDAGFSCAVVAFADDGEHRQRYAMRRHASSSDQFQFLKAVSGIELLGMKFRGHHLETRYE</sequence>
<dbReference type="EMBL" id="QNSA01000008">
    <property type="protein sequence ID" value="RBP71958.1"/>
    <property type="molecule type" value="Genomic_DNA"/>
</dbReference>